<evidence type="ECO:0000256" key="6">
    <source>
        <dbReference type="ARBA" id="ARBA00022741"/>
    </source>
</evidence>
<evidence type="ECO:0000259" key="10">
    <source>
        <dbReference type="PROSITE" id="PS50893"/>
    </source>
</evidence>
<reference evidence="12" key="1">
    <citation type="journal article" date="2018" name="Nat. Microbiol.">
        <title>Leveraging single-cell genomics to expand the fungal tree of life.</title>
        <authorList>
            <person name="Ahrendt S.R."/>
            <person name="Quandt C.A."/>
            <person name="Ciobanu D."/>
            <person name="Clum A."/>
            <person name="Salamov A."/>
            <person name="Andreopoulos B."/>
            <person name="Cheng J.F."/>
            <person name="Woyke T."/>
            <person name="Pelin A."/>
            <person name="Henrissat B."/>
            <person name="Reynolds N.K."/>
            <person name="Benny G.L."/>
            <person name="Smith M.E."/>
            <person name="James T.Y."/>
            <person name="Grigoriev I.V."/>
        </authorList>
    </citation>
    <scope>NUCLEOTIDE SEQUENCE [LARGE SCALE GENOMIC DNA]</scope>
</reference>
<dbReference type="InterPro" id="IPR026082">
    <property type="entry name" value="ABCA"/>
</dbReference>
<dbReference type="GO" id="GO:0140359">
    <property type="term" value="F:ABC-type transporter activity"/>
    <property type="evidence" value="ECO:0007669"/>
    <property type="project" value="InterPro"/>
</dbReference>
<dbReference type="EMBL" id="KZ988516">
    <property type="protein sequence ID" value="RKP12034.1"/>
    <property type="molecule type" value="Genomic_DNA"/>
</dbReference>
<keyword evidence="6" id="KW-0547">Nucleotide-binding</keyword>
<feature type="non-terminal residue" evidence="11">
    <location>
        <position position="1"/>
    </location>
</feature>
<evidence type="ECO:0000256" key="5">
    <source>
        <dbReference type="ARBA" id="ARBA00022737"/>
    </source>
</evidence>
<dbReference type="PANTHER" id="PTHR19229">
    <property type="entry name" value="ATP-BINDING CASSETTE TRANSPORTER SUBFAMILY A ABCA"/>
    <property type="match status" value="1"/>
</dbReference>
<keyword evidence="12" id="KW-1185">Reference proteome</keyword>
<dbReference type="Pfam" id="PF00005">
    <property type="entry name" value="ABC_tran"/>
    <property type="match status" value="1"/>
</dbReference>
<keyword evidence="8" id="KW-1133">Transmembrane helix</keyword>
<organism evidence="11 12">
    <name type="scientific">Piptocephalis cylindrospora</name>
    <dbReference type="NCBI Taxonomy" id="1907219"/>
    <lineage>
        <taxon>Eukaryota</taxon>
        <taxon>Fungi</taxon>
        <taxon>Fungi incertae sedis</taxon>
        <taxon>Zoopagomycota</taxon>
        <taxon>Zoopagomycotina</taxon>
        <taxon>Zoopagomycetes</taxon>
        <taxon>Zoopagales</taxon>
        <taxon>Piptocephalidaceae</taxon>
        <taxon>Piptocephalis</taxon>
    </lineage>
</organism>
<feature type="non-terminal residue" evidence="11">
    <location>
        <position position="305"/>
    </location>
</feature>
<comment type="similarity">
    <text evidence="2">Belongs to the ABC transporter superfamily. ABCA family.</text>
</comment>
<gene>
    <name evidence="11" type="ORF">BJ684DRAFT_59</name>
</gene>
<dbReference type="GO" id="GO:0005524">
    <property type="term" value="F:ATP binding"/>
    <property type="evidence" value="ECO:0007669"/>
    <property type="project" value="UniProtKB-KW"/>
</dbReference>
<dbReference type="InterPro" id="IPR003439">
    <property type="entry name" value="ABC_transporter-like_ATP-bd"/>
</dbReference>
<name>A0A4P9Y065_9FUNG</name>
<evidence type="ECO:0000313" key="11">
    <source>
        <dbReference type="EMBL" id="RKP12034.1"/>
    </source>
</evidence>
<dbReference type="GO" id="GO:0005319">
    <property type="term" value="F:lipid transporter activity"/>
    <property type="evidence" value="ECO:0007669"/>
    <property type="project" value="TreeGrafter"/>
</dbReference>
<dbReference type="FunFam" id="3.40.50.300:FF:000335">
    <property type="entry name" value="ATP binding cassette subfamily A member 5"/>
    <property type="match status" value="1"/>
</dbReference>
<evidence type="ECO:0000256" key="3">
    <source>
        <dbReference type="ARBA" id="ARBA00022448"/>
    </source>
</evidence>
<dbReference type="InterPro" id="IPR027417">
    <property type="entry name" value="P-loop_NTPase"/>
</dbReference>
<dbReference type="PANTHER" id="PTHR19229:SF36">
    <property type="entry name" value="ATP-BINDING CASSETTE SUB-FAMILY A MEMBER 2"/>
    <property type="match status" value="1"/>
</dbReference>
<dbReference type="SUPFAM" id="SSF52540">
    <property type="entry name" value="P-loop containing nucleoside triphosphate hydrolases"/>
    <property type="match status" value="1"/>
</dbReference>
<dbReference type="CDD" id="cd03263">
    <property type="entry name" value="ABC_subfamily_A"/>
    <property type="match status" value="1"/>
</dbReference>
<evidence type="ECO:0000256" key="1">
    <source>
        <dbReference type="ARBA" id="ARBA00004141"/>
    </source>
</evidence>
<dbReference type="SMART" id="SM00382">
    <property type="entry name" value="AAA"/>
    <property type="match status" value="1"/>
</dbReference>
<accession>A0A4P9Y065</accession>
<keyword evidence="5" id="KW-0677">Repeat</keyword>
<dbReference type="Proteomes" id="UP000267251">
    <property type="component" value="Unassembled WGS sequence"/>
</dbReference>
<keyword evidence="7" id="KW-0067">ATP-binding</keyword>
<keyword evidence="11" id="KW-0378">Hydrolase</keyword>
<feature type="domain" description="ABC transporter" evidence="10">
    <location>
        <begin position="1"/>
        <end position="219"/>
    </location>
</feature>
<evidence type="ECO:0000313" key="12">
    <source>
        <dbReference type="Proteomes" id="UP000267251"/>
    </source>
</evidence>
<keyword evidence="9" id="KW-0472">Membrane</keyword>
<proteinExistence type="inferred from homology"/>
<dbReference type="PROSITE" id="PS00211">
    <property type="entry name" value="ABC_TRANSPORTER_1"/>
    <property type="match status" value="1"/>
</dbReference>
<dbReference type="InterPro" id="IPR003593">
    <property type="entry name" value="AAA+_ATPase"/>
</dbReference>
<sequence length="305" mass="33498">ALKDVSFAVEMGSIFGLLGPNGAGKSTLIHLLTGMIPFGEGSNAYLSGKDVQEEPWESHATMGICPQHDIHWGELTIEEHLSFYARLRGVTKKEEAEEMVEDVLSRMALSHVRHSYAETLSGGERRRLSIGLAILGGQSVVFLDEPTTGLDPDARRMIWRIIQGLRMTSTTIILTTHSMEEAEALCGRIAIMNQGQIQVIGSPVHLRDKFSQGFRLTITYQSGRRQGVLRFLKSILPGKTRAVEDIGTSLVLEFPSSAYDRVPIGPIMRSIDTDGRTNAGILEWAIGQTSLEAVFLHIIDSATVN</sequence>
<protein>
    <submittedName>
        <fullName evidence="11">P-loop containing nucleoside triphosphate hydrolase protein</fullName>
    </submittedName>
</protein>
<keyword evidence="3" id="KW-0813">Transport</keyword>
<evidence type="ECO:0000256" key="4">
    <source>
        <dbReference type="ARBA" id="ARBA00022692"/>
    </source>
</evidence>
<evidence type="ECO:0000256" key="2">
    <source>
        <dbReference type="ARBA" id="ARBA00008869"/>
    </source>
</evidence>
<keyword evidence="4" id="KW-0812">Transmembrane</keyword>
<dbReference type="GO" id="GO:0016020">
    <property type="term" value="C:membrane"/>
    <property type="evidence" value="ECO:0007669"/>
    <property type="project" value="UniProtKB-SubCell"/>
</dbReference>
<dbReference type="PROSITE" id="PS50893">
    <property type="entry name" value="ABC_TRANSPORTER_2"/>
    <property type="match status" value="1"/>
</dbReference>
<dbReference type="AlphaFoldDB" id="A0A4P9Y065"/>
<dbReference type="Gene3D" id="3.40.50.300">
    <property type="entry name" value="P-loop containing nucleotide triphosphate hydrolases"/>
    <property type="match status" value="1"/>
</dbReference>
<evidence type="ECO:0000256" key="8">
    <source>
        <dbReference type="ARBA" id="ARBA00022989"/>
    </source>
</evidence>
<comment type="subcellular location">
    <subcellularLocation>
        <location evidence="1">Membrane</location>
        <topology evidence="1">Multi-pass membrane protein</topology>
    </subcellularLocation>
</comment>
<evidence type="ECO:0000256" key="9">
    <source>
        <dbReference type="ARBA" id="ARBA00023136"/>
    </source>
</evidence>
<dbReference type="GO" id="GO:0016887">
    <property type="term" value="F:ATP hydrolysis activity"/>
    <property type="evidence" value="ECO:0007669"/>
    <property type="project" value="InterPro"/>
</dbReference>
<evidence type="ECO:0000256" key="7">
    <source>
        <dbReference type="ARBA" id="ARBA00022840"/>
    </source>
</evidence>
<dbReference type="OrthoDB" id="8061355at2759"/>
<dbReference type="InterPro" id="IPR017871">
    <property type="entry name" value="ABC_transporter-like_CS"/>
</dbReference>